<dbReference type="GO" id="GO:0009306">
    <property type="term" value="P:protein secretion"/>
    <property type="evidence" value="ECO:0007669"/>
    <property type="project" value="InterPro"/>
</dbReference>
<evidence type="ECO:0000256" key="8">
    <source>
        <dbReference type="ARBA" id="ARBA00022989"/>
    </source>
</evidence>
<dbReference type="InterPro" id="IPR049179">
    <property type="entry name" value="T2SSK_SAM-like_2nd"/>
</dbReference>
<comment type="similarity">
    <text evidence="2 10">Belongs to the GSP K family.</text>
</comment>
<keyword evidence="8 12" id="KW-1133">Transmembrane helix</keyword>
<evidence type="ECO:0000256" key="7">
    <source>
        <dbReference type="ARBA" id="ARBA00022927"/>
    </source>
</evidence>
<evidence type="ECO:0000256" key="3">
    <source>
        <dbReference type="ARBA" id="ARBA00022448"/>
    </source>
</evidence>
<evidence type="ECO:0000256" key="11">
    <source>
        <dbReference type="SAM" id="MobiDB-lite"/>
    </source>
</evidence>
<evidence type="ECO:0000256" key="5">
    <source>
        <dbReference type="ARBA" id="ARBA00022519"/>
    </source>
</evidence>
<dbReference type="Pfam" id="PF21687">
    <property type="entry name" value="T2SSK_1st"/>
    <property type="match status" value="1"/>
</dbReference>
<dbReference type="Gene3D" id="3.30.1300.30">
    <property type="entry name" value="GSPII I/J protein-like"/>
    <property type="match status" value="1"/>
</dbReference>
<dbReference type="PANTHER" id="PTHR38831">
    <property type="entry name" value="TYPE II SECRETION SYSTEM PROTEIN K"/>
    <property type="match status" value="1"/>
</dbReference>
<evidence type="ECO:0000256" key="12">
    <source>
        <dbReference type="SAM" id="Phobius"/>
    </source>
</evidence>
<name>A0A975F8C7_9GAMM</name>
<reference evidence="15" key="1">
    <citation type="submission" date="2021-04" db="EMBL/GenBank/DDBJ databases">
        <title>Genomics, taxonomy and metabolism of representatives of sulfur bacteria of the genus Thiothrix: Thiothrix fructosivorans QT, Thiothrix unzii A1T and three new species, Thiothrix subterranea sp. nov., Thiothrix litoralis sp. nov. and 'Candidatus Thiothrix anitrata' sp. nov.</title>
        <authorList>
            <person name="Ravin N.V."/>
            <person name="Smolyakov D."/>
            <person name="Rudenko T.S."/>
            <person name="Mardanov A.V."/>
            <person name="Beletsky A.V."/>
            <person name="Markov N.D."/>
            <person name="Fomenkov A.I."/>
            <person name="Roberts R.J."/>
            <person name="Karnachuk O.V."/>
            <person name="Novikov A."/>
            <person name="Grabovich M.Y."/>
        </authorList>
    </citation>
    <scope>NUCLEOTIDE SEQUENCE</scope>
    <source>
        <strain evidence="15">A1</strain>
    </source>
</reference>
<evidence type="ECO:0000256" key="6">
    <source>
        <dbReference type="ARBA" id="ARBA00022692"/>
    </source>
</evidence>
<dbReference type="EMBL" id="CP072793">
    <property type="protein sequence ID" value="QTR52876.1"/>
    <property type="molecule type" value="Genomic_DNA"/>
</dbReference>
<keyword evidence="5 10" id="KW-0997">Cell inner membrane</keyword>
<dbReference type="InterPro" id="IPR045584">
    <property type="entry name" value="Pilin-like"/>
</dbReference>
<dbReference type="KEGG" id="tun:J9260_14380"/>
<keyword evidence="3 10" id="KW-0813">Transport</keyword>
<dbReference type="InterPro" id="IPR049031">
    <property type="entry name" value="T2SSK_SAM-like_1st"/>
</dbReference>
<gene>
    <name evidence="15" type="primary">gspK</name>
    <name evidence="15" type="ORF">J9260_14380</name>
</gene>
<evidence type="ECO:0000313" key="15">
    <source>
        <dbReference type="EMBL" id="QTR52876.1"/>
    </source>
</evidence>
<proteinExistence type="inferred from homology"/>
<dbReference type="SUPFAM" id="SSF158544">
    <property type="entry name" value="GspK insert domain-like"/>
    <property type="match status" value="1"/>
</dbReference>
<dbReference type="AlphaFoldDB" id="A0A975F8C7"/>
<evidence type="ECO:0000256" key="9">
    <source>
        <dbReference type="ARBA" id="ARBA00023136"/>
    </source>
</evidence>
<dbReference type="InterPro" id="IPR005628">
    <property type="entry name" value="GspK"/>
</dbReference>
<feature type="domain" description="T2SS protein K second SAM-like" evidence="13">
    <location>
        <begin position="229"/>
        <end position="275"/>
    </location>
</feature>
<dbReference type="PIRSF" id="PIRSF002786">
    <property type="entry name" value="XcpX"/>
    <property type="match status" value="1"/>
</dbReference>
<dbReference type="GO" id="GO:0005886">
    <property type="term" value="C:plasma membrane"/>
    <property type="evidence" value="ECO:0007669"/>
    <property type="project" value="UniProtKB-SubCell"/>
</dbReference>
<feature type="transmembrane region" description="Helical" evidence="12">
    <location>
        <begin position="15"/>
        <end position="36"/>
    </location>
</feature>
<dbReference type="RefSeq" id="WP_210218408.1">
    <property type="nucleotide sequence ID" value="NZ_CP072793.1"/>
</dbReference>
<evidence type="ECO:0000256" key="10">
    <source>
        <dbReference type="PIRNR" id="PIRNR002786"/>
    </source>
</evidence>
<dbReference type="Proteomes" id="UP000672009">
    <property type="component" value="Chromosome"/>
</dbReference>
<evidence type="ECO:0000256" key="4">
    <source>
        <dbReference type="ARBA" id="ARBA00022475"/>
    </source>
</evidence>
<dbReference type="Gene3D" id="1.10.40.60">
    <property type="entry name" value="EpsJ-like"/>
    <property type="match status" value="2"/>
</dbReference>
<protein>
    <recommendedName>
        <fullName evidence="10">Type II secretion system protein K</fullName>
    </recommendedName>
</protein>
<keyword evidence="6 12" id="KW-0812">Transmembrane</keyword>
<evidence type="ECO:0000256" key="1">
    <source>
        <dbReference type="ARBA" id="ARBA00004533"/>
    </source>
</evidence>
<dbReference type="SUPFAM" id="SSF54523">
    <property type="entry name" value="Pili subunits"/>
    <property type="match status" value="1"/>
</dbReference>
<dbReference type="PANTHER" id="PTHR38831:SF1">
    <property type="entry name" value="TYPE II SECRETION SYSTEM PROTEIN K-RELATED"/>
    <property type="match status" value="1"/>
</dbReference>
<accession>A0A975F8C7</accession>
<keyword evidence="16" id="KW-1185">Reference proteome</keyword>
<dbReference type="NCBIfam" id="NF037980">
    <property type="entry name" value="T2SS_GspK"/>
    <property type="match status" value="1"/>
</dbReference>
<dbReference type="Pfam" id="PF03934">
    <property type="entry name" value="T2SSK"/>
    <property type="match status" value="1"/>
</dbReference>
<evidence type="ECO:0000256" key="2">
    <source>
        <dbReference type="ARBA" id="ARBA00007246"/>
    </source>
</evidence>
<dbReference type="InterPro" id="IPR038072">
    <property type="entry name" value="GspK_central_sf"/>
</dbReference>
<evidence type="ECO:0000259" key="13">
    <source>
        <dbReference type="Pfam" id="PF03934"/>
    </source>
</evidence>
<evidence type="ECO:0000259" key="14">
    <source>
        <dbReference type="Pfam" id="PF21687"/>
    </source>
</evidence>
<keyword evidence="9 10" id="KW-0472">Membrane</keyword>
<organism evidence="15 16">
    <name type="scientific">Thiothrix unzii</name>
    <dbReference type="NCBI Taxonomy" id="111769"/>
    <lineage>
        <taxon>Bacteria</taxon>
        <taxon>Pseudomonadati</taxon>
        <taxon>Pseudomonadota</taxon>
        <taxon>Gammaproteobacteria</taxon>
        <taxon>Thiotrichales</taxon>
        <taxon>Thiotrichaceae</taxon>
        <taxon>Thiothrix</taxon>
    </lineage>
</organism>
<evidence type="ECO:0000313" key="16">
    <source>
        <dbReference type="Proteomes" id="UP000672009"/>
    </source>
</evidence>
<keyword evidence="4 10" id="KW-1003">Cell membrane</keyword>
<feature type="region of interest" description="Disordered" evidence="11">
    <location>
        <begin position="323"/>
        <end position="343"/>
    </location>
</feature>
<keyword evidence="7" id="KW-0653">Protein transport</keyword>
<comment type="subcellular location">
    <subcellularLocation>
        <location evidence="1 10">Cell inner membrane</location>
    </subcellularLocation>
</comment>
<feature type="domain" description="T2SS protein K first SAM-like" evidence="14">
    <location>
        <begin position="114"/>
        <end position="221"/>
    </location>
</feature>
<sequence>MPRNLAPTRKPQRGIAILTVLVMVALVMTLAAVIFARQSRAVRQQDNYQSLERAWQYALSLEQFVGMELQRDAKSNQYDALNEGWATVLPSLPIEEGSGVKVGEFSGKLEDLQGRYNLNNVINEEGLLRPDQQIALQRVVSAAELPVGFASAVVDWLDKNEVIFDSEGAESDYYLSSPIPYRAANMAFSDVSELRLLRLELPNEDKTAALQRLQAMVTTLPVQATVTTVNANTASAEVLKALGLSSQQAELILSERETDPYETAQDLADKASLTSEQKLLLGVSSQYFRLQGEVRMGRARVHLNSVFFRAPNKPIRVIMRQFQRVDDPKPPATDDASNTPAKS</sequence>